<evidence type="ECO:0000259" key="9">
    <source>
        <dbReference type="PROSITE" id="PS50850"/>
    </source>
</evidence>
<feature type="transmembrane region" description="Helical" evidence="8">
    <location>
        <begin position="176"/>
        <end position="196"/>
    </location>
</feature>
<reference evidence="11" key="1">
    <citation type="submission" date="2021-11" db="EMBL/GenBank/DDBJ databases">
        <title>Cultivation dependent microbiological survey of springs from the worlds oldest radium mine currently devoted to the extraction of radon-saturated water.</title>
        <authorList>
            <person name="Kapinusova G."/>
            <person name="Smrhova T."/>
            <person name="Strejcek M."/>
            <person name="Suman J."/>
            <person name="Jani K."/>
            <person name="Pajer P."/>
            <person name="Uhlik O."/>
        </authorList>
    </citation>
    <scope>NUCLEOTIDE SEQUENCE [LARGE SCALE GENOMIC DNA]</scope>
    <source>
        <strain evidence="11">J379</strain>
    </source>
</reference>
<feature type="transmembrane region" description="Helical" evidence="8">
    <location>
        <begin position="241"/>
        <end position="260"/>
    </location>
</feature>
<feature type="compositionally biased region" description="Basic residues" evidence="7">
    <location>
        <begin position="374"/>
        <end position="388"/>
    </location>
</feature>
<feature type="transmembrane region" description="Helical" evidence="8">
    <location>
        <begin position="108"/>
        <end position="127"/>
    </location>
</feature>
<keyword evidence="3" id="KW-1003">Cell membrane</keyword>
<dbReference type="Gene3D" id="1.20.1250.20">
    <property type="entry name" value="MFS general substrate transporter like domains"/>
    <property type="match status" value="1"/>
</dbReference>
<evidence type="ECO:0000256" key="2">
    <source>
        <dbReference type="ARBA" id="ARBA00022448"/>
    </source>
</evidence>
<feature type="transmembrane region" description="Helical" evidence="8">
    <location>
        <begin position="133"/>
        <end position="155"/>
    </location>
</feature>
<sequence>MLAALAQSAEQLIAARVLLGAGGAMIMPSTVTLLRTVFLDDRERAIAVGVWSAVAAGGFAIGPVIGGALLEIADWPWLFALQAPFVILAIVAVLALVPEWRSPDPGPWDPIGVGLSIVGMVTLVWGIKEASKHGFGEVEALASLTLGAVALIAFVRRQRRLTHPLLDVELFRDRRFSVSALSVLGVFFGFGGLLLLLTQFLQIVQGLGPLEAGLRLLPMAVAAGIASPCTDAAVRRVGAHVVVGGGFAIVAGAFAVLSGLDADTPYWVIGACLATLGVGAGMASTAASAVILSSAPPERAGGAVAVQETAYELGGALGVATLGSVMTARYRAELDGVAAIPAEAGDSLPAAAEVAAGVGGTAGGRGARGGRAGVPRRPRGDARRRRGGHRGDRGRGVRPDAPRPRARADGGLTTQGRPRRGVQHREPPRRNRRGVPDLARAHHDLELVDGHRPLVQQPLLLGLGLRITGDQVEGEERVAPLVAHADREREATQREQPPGDEPRLLQQLLPRDRLAGGVGHLVQRTLRELPRVAPDGVAPLPHEVQPLAVERHHERGLRLLDHRIHPGATSRPLDRVLAHPHPRVLVDDLRRQPADRRHARWWVPRRGGSAVRASVDARRCGASRNSASGTSRIATRRLAPRGACGRTGASRNPPSTRAGCAARGAPRSSGCRARRPRPGRPVASARR</sequence>
<evidence type="ECO:0000256" key="3">
    <source>
        <dbReference type="ARBA" id="ARBA00022475"/>
    </source>
</evidence>
<accession>A0ABY5PJW2</accession>
<dbReference type="InterPro" id="IPR020846">
    <property type="entry name" value="MFS_dom"/>
</dbReference>
<dbReference type="PANTHER" id="PTHR42718:SF47">
    <property type="entry name" value="METHYL VIOLOGEN RESISTANCE PROTEIN SMVA"/>
    <property type="match status" value="1"/>
</dbReference>
<feature type="transmembrane region" description="Helical" evidence="8">
    <location>
        <begin position="12"/>
        <end position="34"/>
    </location>
</feature>
<evidence type="ECO:0000256" key="8">
    <source>
        <dbReference type="SAM" id="Phobius"/>
    </source>
</evidence>
<feature type="compositionally biased region" description="Low complexity" evidence="7">
    <location>
        <begin position="661"/>
        <end position="671"/>
    </location>
</feature>
<dbReference type="Proteomes" id="UP001058860">
    <property type="component" value="Chromosome"/>
</dbReference>
<feature type="transmembrane region" description="Helical" evidence="8">
    <location>
        <begin position="266"/>
        <end position="292"/>
    </location>
</feature>
<dbReference type="PROSITE" id="PS50850">
    <property type="entry name" value="MFS"/>
    <property type="match status" value="1"/>
</dbReference>
<feature type="compositionally biased region" description="Gly residues" evidence="7">
    <location>
        <begin position="359"/>
        <end position="372"/>
    </location>
</feature>
<name>A0ABY5PJW2_9ACTN</name>
<feature type="region of interest" description="Disordered" evidence="7">
    <location>
        <begin position="622"/>
        <end position="687"/>
    </location>
</feature>
<feature type="region of interest" description="Disordered" evidence="7">
    <location>
        <begin position="481"/>
        <end position="503"/>
    </location>
</feature>
<proteinExistence type="predicted"/>
<evidence type="ECO:0000313" key="10">
    <source>
        <dbReference type="EMBL" id="UUY04983.1"/>
    </source>
</evidence>
<gene>
    <name evidence="10" type="ORF">LRS13_05490</name>
</gene>
<feature type="transmembrane region" description="Helical" evidence="8">
    <location>
        <begin position="75"/>
        <end position="96"/>
    </location>
</feature>
<dbReference type="SUPFAM" id="SSF103473">
    <property type="entry name" value="MFS general substrate transporter"/>
    <property type="match status" value="1"/>
</dbReference>
<evidence type="ECO:0000256" key="1">
    <source>
        <dbReference type="ARBA" id="ARBA00004651"/>
    </source>
</evidence>
<feature type="compositionally biased region" description="Polar residues" evidence="7">
    <location>
        <begin position="623"/>
        <end position="633"/>
    </location>
</feature>
<feature type="compositionally biased region" description="Basic and acidic residues" evidence="7">
    <location>
        <begin position="389"/>
        <end position="408"/>
    </location>
</feature>
<comment type="subcellular location">
    <subcellularLocation>
        <location evidence="1">Cell membrane</location>
        <topology evidence="1">Multi-pass membrane protein</topology>
    </subcellularLocation>
</comment>
<dbReference type="InterPro" id="IPR011701">
    <property type="entry name" value="MFS"/>
</dbReference>
<dbReference type="Pfam" id="PF07690">
    <property type="entry name" value="MFS_1"/>
    <property type="match status" value="1"/>
</dbReference>
<feature type="domain" description="Major facilitator superfamily (MFS) profile" evidence="9">
    <location>
        <begin position="1"/>
        <end position="362"/>
    </location>
</feature>
<dbReference type="InterPro" id="IPR036259">
    <property type="entry name" value="MFS_trans_sf"/>
</dbReference>
<feature type="transmembrane region" description="Helical" evidence="8">
    <location>
        <begin position="46"/>
        <end position="69"/>
    </location>
</feature>
<evidence type="ECO:0000256" key="4">
    <source>
        <dbReference type="ARBA" id="ARBA00022692"/>
    </source>
</evidence>
<protein>
    <submittedName>
        <fullName evidence="10">MFS transporter</fullName>
    </submittedName>
</protein>
<dbReference type="CDD" id="cd17321">
    <property type="entry name" value="MFS_MMR_MDR_like"/>
    <property type="match status" value="1"/>
</dbReference>
<organism evidence="10 11">
    <name type="scientific">Svornostia abyssi</name>
    <dbReference type="NCBI Taxonomy" id="2898438"/>
    <lineage>
        <taxon>Bacteria</taxon>
        <taxon>Bacillati</taxon>
        <taxon>Actinomycetota</taxon>
        <taxon>Thermoleophilia</taxon>
        <taxon>Solirubrobacterales</taxon>
        <taxon>Baekduiaceae</taxon>
        <taxon>Svornostia</taxon>
    </lineage>
</organism>
<evidence type="ECO:0000256" key="6">
    <source>
        <dbReference type="ARBA" id="ARBA00023136"/>
    </source>
</evidence>
<evidence type="ECO:0000256" key="5">
    <source>
        <dbReference type="ARBA" id="ARBA00022989"/>
    </source>
</evidence>
<feature type="region of interest" description="Disordered" evidence="7">
    <location>
        <begin position="359"/>
        <end position="437"/>
    </location>
</feature>
<keyword evidence="5 8" id="KW-1133">Transmembrane helix</keyword>
<evidence type="ECO:0000256" key="7">
    <source>
        <dbReference type="SAM" id="MobiDB-lite"/>
    </source>
</evidence>
<evidence type="ECO:0000313" key="11">
    <source>
        <dbReference type="Proteomes" id="UP001058860"/>
    </source>
</evidence>
<dbReference type="PANTHER" id="PTHR42718">
    <property type="entry name" value="MAJOR FACILITATOR SUPERFAMILY MULTIDRUG TRANSPORTER MFSC"/>
    <property type="match status" value="1"/>
</dbReference>
<dbReference type="EMBL" id="CP088295">
    <property type="protein sequence ID" value="UUY04983.1"/>
    <property type="molecule type" value="Genomic_DNA"/>
</dbReference>
<keyword evidence="2" id="KW-0813">Transport</keyword>
<keyword evidence="4 8" id="KW-0812">Transmembrane</keyword>
<feature type="compositionally biased region" description="Basic and acidic residues" evidence="7">
    <location>
        <begin position="481"/>
        <end position="493"/>
    </location>
</feature>
<keyword evidence="6 8" id="KW-0472">Membrane</keyword>
<keyword evidence="11" id="KW-1185">Reference proteome</keyword>